<accession>A0A147IP48</accession>
<dbReference type="Proteomes" id="UP000074072">
    <property type="component" value="Unassembled WGS sequence"/>
</dbReference>
<comment type="caution">
    <text evidence="1">The sequence shown here is derived from an EMBL/GenBank/DDBJ whole genome shotgun (WGS) entry which is preliminary data.</text>
</comment>
<dbReference type="EMBL" id="LDTE01000095">
    <property type="protein sequence ID" value="KTT96946.1"/>
    <property type="molecule type" value="Genomic_DNA"/>
</dbReference>
<gene>
    <name evidence="1" type="ORF">SB4_14230</name>
</gene>
<organism evidence="1 2">
    <name type="scientific">Sphingomonas sanguinis</name>
    <dbReference type="NCBI Taxonomy" id="33051"/>
    <lineage>
        <taxon>Bacteria</taxon>
        <taxon>Pseudomonadati</taxon>
        <taxon>Pseudomonadota</taxon>
        <taxon>Alphaproteobacteria</taxon>
        <taxon>Sphingomonadales</taxon>
        <taxon>Sphingomonadaceae</taxon>
        <taxon>Sphingomonas</taxon>
    </lineage>
</organism>
<reference evidence="1 2" key="1">
    <citation type="journal article" date="2016" name="Front. Microbiol.">
        <title>Genomic Resource of Rice Seed Associated Bacteria.</title>
        <authorList>
            <person name="Midha S."/>
            <person name="Bansal K."/>
            <person name="Sharma S."/>
            <person name="Kumar N."/>
            <person name="Patil P.P."/>
            <person name="Chaudhry V."/>
            <person name="Patil P.B."/>
        </authorList>
    </citation>
    <scope>NUCLEOTIDE SEQUENCE [LARGE SCALE GENOMIC DNA]</scope>
    <source>
        <strain evidence="1 2">SB4</strain>
    </source>
</reference>
<evidence type="ECO:0000313" key="1">
    <source>
        <dbReference type="EMBL" id="KTT96946.1"/>
    </source>
</evidence>
<sequence length="136" mass="14537">MAAVRIDRSQSFNVVDGGKTVATLVTGRGNLPDTTLNGCFVAMLQGHETMLIPTLGYGEYEAEPCGGPLAVGFLSSGAMPRLGIVFRSYSREAEQLVPIVVEWDRSNNTMLIDDDASRRALDAGATSISAMRKIAK</sequence>
<dbReference type="AlphaFoldDB" id="A0A147IP48"/>
<evidence type="ECO:0000313" key="2">
    <source>
        <dbReference type="Proteomes" id="UP000074072"/>
    </source>
</evidence>
<dbReference type="PATRIC" id="fig|33051.4.peg.3809"/>
<protein>
    <submittedName>
        <fullName evidence="1">Uncharacterized protein</fullName>
    </submittedName>
</protein>
<name>A0A147IP48_9SPHN</name>
<proteinExistence type="predicted"/>